<reference evidence="1 2" key="1">
    <citation type="submission" date="2018-09" db="EMBL/GenBank/DDBJ databases">
        <title>The draft genome of Acinetobacter sp. strains.</title>
        <authorList>
            <person name="Qin J."/>
            <person name="Feng Y."/>
            <person name="Zong Z."/>
        </authorList>
    </citation>
    <scope>NUCLEOTIDE SEQUENCE [LARGE SCALE GENOMIC DNA]</scope>
    <source>
        <strain evidence="1 2">WCHAc060003</strain>
    </source>
</reference>
<comment type="caution">
    <text evidence="1">The sequence shown here is derived from an EMBL/GenBank/DDBJ whole genome shotgun (WGS) entry which is preliminary data.</text>
</comment>
<dbReference type="AlphaFoldDB" id="A0A498DCL9"/>
<dbReference type="RefSeq" id="WP_121594352.1">
    <property type="nucleotide sequence ID" value="NZ_RCHD01000014.1"/>
</dbReference>
<sequence>MPKANVSQQIDVSNELIKATFSVLDATKLAEYNKLMSITDKSGFNPSNFVQLTFKTAVGLQSQQKISLEGFDLKRDFEKEMVLFFSKCVSAVLFNTEMDGYELLNRIALEAKGSHMPWKSI</sequence>
<protein>
    <submittedName>
        <fullName evidence="1">Uncharacterized protein</fullName>
    </submittedName>
</protein>
<evidence type="ECO:0000313" key="2">
    <source>
        <dbReference type="Proteomes" id="UP000267166"/>
    </source>
</evidence>
<dbReference type="Proteomes" id="UP000267166">
    <property type="component" value="Unassembled WGS sequence"/>
</dbReference>
<name>A0A498DCL9_9GAMM</name>
<proteinExistence type="predicted"/>
<gene>
    <name evidence="1" type="ORF">D9K80_07485</name>
</gene>
<accession>A0A498DCL9</accession>
<organism evidence="1 2">
    <name type="scientific">Acinetobacter cumulans</name>
    <dbReference type="NCBI Taxonomy" id="2136182"/>
    <lineage>
        <taxon>Bacteria</taxon>
        <taxon>Pseudomonadati</taxon>
        <taxon>Pseudomonadota</taxon>
        <taxon>Gammaproteobacteria</taxon>
        <taxon>Moraxellales</taxon>
        <taxon>Moraxellaceae</taxon>
        <taxon>Acinetobacter</taxon>
    </lineage>
</organism>
<dbReference type="EMBL" id="RCHD01000014">
    <property type="protein sequence ID" value="RLL35691.1"/>
    <property type="molecule type" value="Genomic_DNA"/>
</dbReference>
<evidence type="ECO:0000313" key="1">
    <source>
        <dbReference type="EMBL" id="RLL35691.1"/>
    </source>
</evidence>